<reference evidence="1 2" key="1">
    <citation type="journal article" date="2012" name="Nat. Biotechnol.">
        <title>Draft genome sequence of pigeonpea (Cajanus cajan), an orphan legume crop of resource-poor farmers.</title>
        <authorList>
            <person name="Varshney R.K."/>
            <person name="Chen W."/>
            <person name="Li Y."/>
            <person name="Bharti A.K."/>
            <person name="Saxena R.K."/>
            <person name="Schlueter J.A."/>
            <person name="Donoghue M.T."/>
            <person name="Azam S."/>
            <person name="Fan G."/>
            <person name="Whaley A.M."/>
            <person name="Farmer A.D."/>
            <person name="Sheridan J."/>
            <person name="Iwata A."/>
            <person name="Tuteja R."/>
            <person name="Penmetsa R.V."/>
            <person name="Wu W."/>
            <person name="Upadhyaya H.D."/>
            <person name="Yang S.P."/>
            <person name="Shah T."/>
            <person name="Saxena K.B."/>
            <person name="Michael T."/>
            <person name="McCombie W.R."/>
            <person name="Yang B."/>
            <person name="Zhang G."/>
            <person name="Yang H."/>
            <person name="Wang J."/>
            <person name="Spillane C."/>
            <person name="Cook D.R."/>
            <person name="May G.D."/>
            <person name="Xu X."/>
            <person name="Jackson S.A."/>
        </authorList>
    </citation>
    <scope>NUCLEOTIDE SEQUENCE [LARGE SCALE GENOMIC DNA]</scope>
    <source>
        <strain evidence="2">cv. Asha</strain>
    </source>
</reference>
<accession>A0A151UCW6</accession>
<protein>
    <submittedName>
        <fullName evidence="1">Uncharacterized protein</fullName>
    </submittedName>
</protein>
<sequence length="184" mass="21613">MIWRGELQGNFSHKLKSISLLIFHVESNVFPYRFLQVPNIEELWVELLLESLPELVSFDLENLWIESFLKNLEHLKVNCCSHLKNLAPSSICFSEQVQKFIQPKIMMVTRCEFIKEIVYKEGDESNEEEIIFPLLNCLILEYLPNLVCFYRGNLMETLCTGIGKIDKMLRVNKFQENPCYPFGN</sequence>
<dbReference type="Gramene" id="C.cajan_20774.t">
    <property type="protein sequence ID" value="C.cajan_20774.t"/>
    <property type="gene ID" value="C.cajan_20774"/>
</dbReference>
<dbReference type="AlphaFoldDB" id="A0A151UCW6"/>
<evidence type="ECO:0000313" key="1">
    <source>
        <dbReference type="EMBL" id="KYP77124.1"/>
    </source>
</evidence>
<gene>
    <name evidence="1" type="ORF">KK1_021395</name>
</gene>
<name>A0A151UCW6_CAJCA</name>
<dbReference type="EMBL" id="CM003603">
    <property type="protein sequence ID" value="KYP77124.1"/>
    <property type="molecule type" value="Genomic_DNA"/>
</dbReference>
<evidence type="ECO:0000313" key="2">
    <source>
        <dbReference type="Proteomes" id="UP000075243"/>
    </source>
</evidence>
<keyword evidence="2" id="KW-1185">Reference proteome</keyword>
<dbReference type="Proteomes" id="UP000075243">
    <property type="component" value="Chromosome 1"/>
</dbReference>
<proteinExistence type="predicted"/>
<organism evidence="1 2">
    <name type="scientific">Cajanus cajan</name>
    <name type="common">Pigeon pea</name>
    <name type="synonym">Cajanus indicus</name>
    <dbReference type="NCBI Taxonomy" id="3821"/>
    <lineage>
        <taxon>Eukaryota</taxon>
        <taxon>Viridiplantae</taxon>
        <taxon>Streptophyta</taxon>
        <taxon>Embryophyta</taxon>
        <taxon>Tracheophyta</taxon>
        <taxon>Spermatophyta</taxon>
        <taxon>Magnoliopsida</taxon>
        <taxon>eudicotyledons</taxon>
        <taxon>Gunneridae</taxon>
        <taxon>Pentapetalae</taxon>
        <taxon>rosids</taxon>
        <taxon>fabids</taxon>
        <taxon>Fabales</taxon>
        <taxon>Fabaceae</taxon>
        <taxon>Papilionoideae</taxon>
        <taxon>50 kb inversion clade</taxon>
        <taxon>NPAAA clade</taxon>
        <taxon>indigoferoid/millettioid clade</taxon>
        <taxon>Phaseoleae</taxon>
        <taxon>Cajanus</taxon>
    </lineage>
</organism>